<evidence type="ECO:0000256" key="1">
    <source>
        <dbReference type="SAM" id="SignalP"/>
    </source>
</evidence>
<organism evidence="2 3">
    <name type="scientific">Hibiscus sabdariffa</name>
    <name type="common">roselle</name>
    <dbReference type="NCBI Taxonomy" id="183260"/>
    <lineage>
        <taxon>Eukaryota</taxon>
        <taxon>Viridiplantae</taxon>
        <taxon>Streptophyta</taxon>
        <taxon>Embryophyta</taxon>
        <taxon>Tracheophyta</taxon>
        <taxon>Spermatophyta</taxon>
        <taxon>Magnoliopsida</taxon>
        <taxon>eudicotyledons</taxon>
        <taxon>Gunneridae</taxon>
        <taxon>Pentapetalae</taxon>
        <taxon>rosids</taxon>
        <taxon>malvids</taxon>
        <taxon>Malvales</taxon>
        <taxon>Malvaceae</taxon>
        <taxon>Malvoideae</taxon>
        <taxon>Hibiscus</taxon>
    </lineage>
</organism>
<proteinExistence type="predicted"/>
<sequence>MARLDLVVLAMALALLLSMQMVVSLDPAQTEAKDIRRANVKEDEKETAKEVKKDIADGLRDAKHKGIVKDKSDNFNPSASPKRQEEYLMKIFFEALTKMADEGRVDPKVLKEKLFPGGGDTMDPKIEPKVFKALRDALSETKKVEDGTAVRTKPAP</sequence>
<evidence type="ECO:0000313" key="2">
    <source>
        <dbReference type="EMBL" id="KAK9025943.1"/>
    </source>
</evidence>
<reference evidence="2 3" key="1">
    <citation type="journal article" date="2024" name="G3 (Bethesda)">
        <title>Genome assembly of Hibiscus sabdariffa L. provides insights into metabolisms of medicinal natural products.</title>
        <authorList>
            <person name="Kim T."/>
        </authorList>
    </citation>
    <scope>NUCLEOTIDE SEQUENCE [LARGE SCALE GENOMIC DNA]</scope>
    <source>
        <strain evidence="2">TK-2024</strain>
        <tissue evidence="2">Old leaves</tissue>
    </source>
</reference>
<accession>A0ABR2SLU7</accession>
<dbReference type="EMBL" id="JBBPBN010000013">
    <property type="protein sequence ID" value="KAK9025943.1"/>
    <property type="molecule type" value="Genomic_DNA"/>
</dbReference>
<dbReference type="Proteomes" id="UP001396334">
    <property type="component" value="Unassembled WGS sequence"/>
</dbReference>
<comment type="caution">
    <text evidence="2">The sequence shown here is derived from an EMBL/GenBank/DDBJ whole genome shotgun (WGS) entry which is preliminary data.</text>
</comment>
<protein>
    <submittedName>
        <fullName evidence="2">Uncharacterized protein</fullName>
    </submittedName>
</protein>
<feature type="signal peptide" evidence="1">
    <location>
        <begin position="1"/>
        <end position="24"/>
    </location>
</feature>
<keyword evidence="1" id="KW-0732">Signal</keyword>
<keyword evidence="3" id="KW-1185">Reference proteome</keyword>
<name>A0ABR2SLU7_9ROSI</name>
<feature type="chain" id="PRO_5046105967" evidence="1">
    <location>
        <begin position="25"/>
        <end position="156"/>
    </location>
</feature>
<gene>
    <name evidence="2" type="ORF">V6N11_038796</name>
</gene>
<evidence type="ECO:0000313" key="3">
    <source>
        <dbReference type="Proteomes" id="UP001396334"/>
    </source>
</evidence>